<gene>
    <name evidence="2" type="ORF">GCM10010449_85350</name>
</gene>
<evidence type="ECO:0000313" key="3">
    <source>
        <dbReference type="Proteomes" id="UP001501637"/>
    </source>
</evidence>
<feature type="transmembrane region" description="Helical" evidence="1">
    <location>
        <begin position="12"/>
        <end position="30"/>
    </location>
</feature>
<keyword evidence="1" id="KW-1133">Transmembrane helix</keyword>
<evidence type="ECO:0000313" key="2">
    <source>
        <dbReference type="EMBL" id="GAA3155958.1"/>
    </source>
</evidence>
<sequence>MKTSLIFGREPAVWAGLVAVAVQFVSAFVVEVSQNTQTGVNVAAAALLGLLVAWKVRDGVVAALTGFAQAALALGMNLGLDWSTARQAAVMAAITVVAQAFVRTQVTAPVPAPPTGPTNVVRA</sequence>
<keyword evidence="3" id="KW-1185">Reference proteome</keyword>
<keyword evidence="1" id="KW-0472">Membrane</keyword>
<proteinExistence type="predicted"/>
<evidence type="ECO:0008006" key="4">
    <source>
        <dbReference type="Google" id="ProtNLM"/>
    </source>
</evidence>
<dbReference type="EMBL" id="BAAAUG010000285">
    <property type="protein sequence ID" value="GAA3155958.1"/>
    <property type="molecule type" value="Genomic_DNA"/>
</dbReference>
<comment type="caution">
    <text evidence="2">The sequence shown here is derived from an EMBL/GenBank/DDBJ whole genome shotgun (WGS) entry which is preliminary data.</text>
</comment>
<name>A0ABP6NQQ1_9ACTN</name>
<keyword evidence="1" id="KW-0812">Transmembrane</keyword>
<organism evidence="2 3">
    <name type="scientific">Streptomyces rectiviolaceus</name>
    <dbReference type="NCBI Taxonomy" id="332591"/>
    <lineage>
        <taxon>Bacteria</taxon>
        <taxon>Bacillati</taxon>
        <taxon>Actinomycetota</taxon>
        <taxon>Actinomycetes</taxon>
        <taxon>Kitasatosporales</taxon>
        <taxon>Streptomycetaceae</taxon>
        <taxon>Streptomyces</taxon>
    </lineage>
</organism>
<dbReference type="Proteomes" id="UP001501637">
    <property type="component" value="Unassembled WGS sequence"/>
</dbReference>
<evidence type="ECO:0000256" key="1">
    <source>
        <dbReference type="SAM" id="Phobius"/>
    </source>
</evidence>
<feature type="transmembrane region" description="Helical" evidence="1">
    <location>
        <begin position="61"/>
        <end position="79"/>
    </location>
</feature>
<accession>A0ABP6NQQ1</accession>
<reference evidence="3" key="1">
    <citation type="journal article" date="2019" name="Int. J. Syst. Evol. Microbiol.">
        <title>The Global Catalogue of Microorganisms (GCM) 10K type strain sequencing project: providing services to taxonomists for standard genome sequencing and annotation.</title>
        <authorList>
            <consortium name="The Broad Institute Genomics Platform"/>
            <consortium name="The Broad Institute Genome Sequencing Center for Infectious Disease"/>
            <person name="Wu L."/>
            <person name="Ma J."/>
        </authorList>
    </citation>
    <scope>NUCLEOTIDE SEQUENCE [LARGE SCALE GENOMIC DNA]</scope>
    <source>
        <strain evidence="3">JCM 9092</strain>
    </source>
</reference>
<feature type="transmembrane region" description="Helical" evidence="1">
    <location>
        <begin position="36"/>
        <end position="54"/>
    </location>
</feature>
<dbReference type="RefSeq" id="WP_344531173.1">
    <property type="nucleotide sequence ID" value="NZ_BAAAUG010000285.1"/>
</dbReference>
<protein>
    <recommendedName>
        <fullName evidence="4">Holin</fullName>
    </recommendedName>
</protein>